<comment type="caution">
    <text evidence="2">The sequence shown here is derived from an EMBL/GenBank/DDBJ whole genome shotgun (WGS) entry which is preliminary data.</text>
</comment>
<keyword evidence="3" id="KW-1185">Reference proteome</keyword>
<dbReference type="STRING" id="320778.ABT57_15105"/>
<keyword evidence="1" id="KW-0175">Coiled coil</keyword>
<evidence type="ECO:0000256" key="1">
    <source>
        <dbReference type="SAM" id="Coils"/>
    </source>
</evidence>
<organism evidence="2 3">
    <name type="scientific">Photobacterium ganghwense</name>
    <dbReference type="NCBI Taxonomy" id="320778"/>
    <lineage>
        <taxon>Bacteria</taxon>
        <taxon>Pseudomonadati</taxon>
        <taxon>Pseudomonadota</taxon>
        <taxon>Gammaproteobacteria</taxon>
        <taxon>Vibrionales</taxon>
        <taxon>Vibrionaceae</taxon>
        <taxon>Photobacterium</taxon>
    </lineage>
</organism>
<name>A0A0J1K0Z2_9GAMM</name>
<sequence>MQTKVKIRKELFLAIYYNEHFSANDLKSFPLDSDEKEYLSDEYVEKKLKEMSLIGAVISCGFDKHGDEEFSKGFMFNHIDWEVVDYDNYSEDSNYRSFKRESLLTILQDKHSELSESYSLHKRTWKHFNQLCAQHSELRLCLDEYISEYDNRRLDLKAEMQAVENAITFYKNAAHPVESGS</sequence>
<dbReference type="Proteomes" id="UP000035909">
    <property type="component" value="Unassembled WGS sequence"/>
</dbReference>
<dbReference type="AlphaFoldDB" id="A0A0J1K0Z2"/>
<gene>
    <name evidence="2" type="ORF">ABT57_15105</name>
</gene>
<reference evidence="2 3" key="1">
    <citation type="submission" date="2015-05" db="EMBL/GenBank/DDBJ databases">
        <title>Photobacterium galathea sp. nov.</title>
        <authorList>
            <person name="Machado H."/>
            <person name="Gram L."/>
        </authorList>
    </citation>
    <scope>NUCLEOTIDE SEQUENCE [LARGE SCALE GENOMIC DNA]</scope>
    <source>
        <strain evidence="2 3">DSM 22954</strain>
    </source>
</reference>
<evidence type="ECO:0000313" key="3">
    <source>
        <dbReference type="Proteomes" id="UP000035909"/>
    </source>
</evidence>
<feature type="coiled-coil region" evidence="1">
    <location>
        <begin position="146"/>
        <end position="173"/>
    </location>
</feature>
<dbReference type="RefSeq" id="WP_047886031.1">
    <property type="nucleotide sequence ID" value="NZ_LDOU01000015.1"/>
</dbReference>
<protein>
    <submittedName>
        <fullName evidence="2">Uncharacterized protein</fullName>
    </submittedName>
</protein>
<proteinExistence type="predicted"/>
<dbReference type="EMBL" id="LDOU01000015">
    <property type="protein sequence ID" value="KLV08142.1"/>
    <property type="molecule type" value="Genomic_DNA"/>
</dbReference>
<accession>A0A0J1K0Z2</accession>
<dbReference type="OrthoDB" id="5866129at2"/>
<evidence type="ECO:0000313" key="2">
    <source>
        <dbReference type="EMBL" id="KLV08142.1"/>
    </source>
</evidence>
<dbReference type="PATRIC" id="fig|320778.3.peg.3281"/>